<dbReference type="AlphaFoldDB" id="A0A397FY32"/>
<evidence type="ECO:0000256" key="1">
    <source>
        <dbReference type="ARBA" id="ARBA00005375"/>
    </source>
</evidence>
<evidence type="ECO:0000256" key="3">
    <source>
        <dbReference type="ARBA" id="ARBA00022801"/>
    </source>
</evidence>
<dbReference type="InterPro" id="IPR029033">
    <property type="entry name" value="His_PPase_superfam"/>
</dbReference>
<keyword evidence="7" id="KW-1185">Reference proteome</keyword>
<protein>
    <recommendedName>
        <fullName evidence="2">3-phytase</fullName>
        <ecNumber evidence="2">3.1.3.8</ecNumber>
    </recommendedName>
</protein>
<accession>A0A397FY32</accession>
<feature type="compositionally biased region" description="Low complexity" evidence="4">
    <location>
        <begin position="32"/>
        <end position="42"/>
    </location>
</feature>
<reference evidence="6" key="1">
    <citation type="submission" date="2018-08" db="EMBL/GenBank/DDBJ databases">
        <title>Draft genome sequence of azole-resistant Aspergillus thermomutatus (Neosartorya pseudofischeri) strain HMR AF 39, isolated from a human nasal aspirate.</title>
        <authorList>
            <person name="Parent-Michaud M."/>
            <person name="Dufresne P.J."/>
            <person name="Fournier E."/>
            <person name="Martineau C."/>
            <person name="Moreira S."/>
            <person name="Perkins V."/>
            <person name="De Repentigny L."/>
            <person name="Dufresne S.F."/>
        </authorList>
    </citation>
    <scope>NUCLEOTIDE SEQUENCE [LARGE SCALE GENOMIC DNA]</scope>
    <source>
        <strain evidence="6">HMR AF 39</strain>
    </source>
</reference>
<evidence type="ECO:0000313" key="6">
    <source>
        <dbReference type="EMBL" id="RHZ43661.1"/>
    </source>
</evidence>
<comment type="similarity">
    <text evidence="1">Belongs to the histidine acid phosphatase family.</text>
</comment>
<dbReference type="EC" id="3.1.3.8" evidence="2"/>
<dbReference type="Pfam" id="PF00328">
    <property type="entry name" value="His_Phos_2"/>
    <property type="match status" value="2"/>
</dbReference>
<dbReference type="InterPro" id="IPR000560">
    <property type="entry name" value="His_Pase_clade-2"/>
</dbReference>
<proteinExistence type="inferred from homology"/>
<gene>
    <name evidence="6" type="ORF">CDV56_101557</name>
</gene>
<dbReference type="OrthoDB" id="6509975at2759"/>
<keyword evidence="5" id="KW-0732">Signal</keyword>
<dbReference type="Proteomes" id="UP000215305">
    <property type="component" value="Unassembled WGS sequence"/>
</dbReference>
<dbReference type="PROSITE" id="PS00616">
    <property type="entry name" value="HIS_ACID_PHOSPHAT_1"/>
    <property type="match status" value="1"/>
</dbReference>
<keyword evidence="3" id="KW-0378">Hydrolase</keyword>
<organism evidence="6 7">
    <name type="scientific">Aspergillus thermomutatus</name>
    <name type="common">Neosartorya pseudofischeri</name>
    <dbReference type="NCBI Taxonomy" id="41047"/>
    <lineage>
        <taxon>Eukaryota</taxon>
        <taxon>Fungi</taxon>
        <taxon>Dikarya</taxon>
        <taxon>Ascomycota</taxon>
        <taxon>Pezizomycotina</taxon>
        <taxon>Eurotiomycetes</taxon>
        <taxon>Eurotiomycetidae</taxon>
        <taxon>Eurotiales</taxon>
        <taxon>Aspergillaceae</taxon>
        <taxon>Aspergillus</taxon>
        <taxon>Aspergillus subgen. Fumigati</taxon>
    </lineage>
</organism>
<evidence type="ECO:0000256" key="2">
    <source>
        <dbReference type="ARBA" id="ARBA00012632"/>
    </source>
</evidence>
<dbReference type="SUPFAM" id="SSF53254">
    <property type="entry name" value="Phosphoglycerate mutase-like"/>
    <property type="match status" value="1"/>
</dbReference>
<comment type="caution">
    <text evidence="6">The sequence shown here is derived from an EMBL/GenBank/DDBJ whole genome shotgun (WGS) entry which is preliminary data.</text>
</comment>
<dbReference type="InterPro" id="IPR033379">
    <property type="entry name" value="Acid_Pase_AS"/>
</dbReference>
<dbReference type="Gene3D" id="3.40.50.1240">
    <property type="entry name" value="Phosphoglycerate mutase-like"/>
    <property type="match status" value="2"/>
</dbReference>
<evidence type="ECO:0000313" key="7">
    <source>
        <dbReference type="Proteomes" id="UP000215305"/>
    </source>
</evidence>
<evidence type="ECO:0000256" key="5">
    <source>
        <dbReference type="SAM" id="SignalP"/>
    </source>
</evidence>
<dbReference type="PANTHER" id="PTHR20963">
    <property type="entry name" value="MULTIPLE INOSITOL POLYPHOSPHATE PHOSPHATASE-RELATED"/>
    <property type="match status" value="1"/>
</dbReference>
<dbReference type="RefSeq" id="XP_026609923.1">
    <property type="nucleotide sequence ID" value="XM_026755176.1"/>
</dbReference>
<evidence type="ECO:0000256" key="4">
    <source>
        <dbReference type="SAM" id="MobiDB-lite"/>
    </source>
</evidence>
<feature type="region of interest" description="Disordered" evidence="4">
    <location>
        <begin position="32"/>
        <end position="54"/>
    </location>
</feature>
<sequence>MRASLSIISWLAVASWADAAAVEARAVQATTAPTAASSSATAEPNWFQTTPQSYQGTTATGAAQFLAETNPVTFAHKSFTANGPLQTGEPIDGAAGRNIFQQMGDLSPYFSPAEGFGVNEYALPKGSKITQMHMIHRHGARYPSSSENMAAWAQKITNSTASGNKFTGALSFLNDWRFGLGAEILAPKGREELFQSGVLNWYNYGQLYNESSTHRLVVRTTTQDRMLKSAENFLAGFFGLEWTEKANLTSNLKKRTAALAKLSGSYNWTSTDSYTAQSLCTYETISLGYSQFCQLFTYKEFEHYGYTIDLMFAALTGFQSPVGRAMGIAWVEEFLARVEGHFLQTTGTSANMTLDTNPATFPTDQNLYLDFSHDAGLVAALTAFGFKQFAQFLPATGPPHNQQFSTSKIVPFAGRTNIEIIQAPHKVRARRPAGSQENAYVAGTPETFYVHFLQNQRTLPLHASFDECEYRDDGWCELSTFMAVQKQSLQKAKYEYSCFGNWTITEYGTVTDGVPAN</sequence>
<dbReference type="PANTHER" id="PTHR20963:SF43">
    <property type="entry name" value="PUTATIVE (AFU_ORTHOLOGUE AFUA_7G01240)-RELATED"/>
    <property type="match status" value="1"/>
</dbReference>
<dbReference type="CDD" id="cd07061">
    <property type="entry name" value="HP_HAP_like"/>
    <property type="match status" value="1"/>
</dbReference>
<feature type="chain" id="PRO_5017183020" description="3-phytase" evidence="5">
    <location>
        <begin position="20"/>
        <end position="517"/>
    </location>
</feature>
<dbReference type="VEuPathDB" id="FungiDB:CDV56_101557"/>
<dbReference type="GO" id="GO:0016158">
    <property type="term" value="F:inositol hexakisphosphate 3-phosphatase activity"/>
    <property type="evidence" value="ECO:0007669"/>
    <property type="project" value="UniProtKB-EC"/>
</dbReference>
<dbReference type="GeneID" id="38123531"/>
<dbReference type="STRING" id="41047.A0A397FY32"/>
<dbReference type="GO" id="GO:0003993">
    <property type="term" value="F:acid phosphatase activity"/>
    <property type="evidence" value="ECO:0007669"/>
    <property type="project" value="TreeGrafter"/>
</dbReference>
<name>A0A397FY32_ASPTH</name>
<dbReference type="EMBL" id="NKHU02000391">
    <property type="protein sequence ID" value="RHZ43661.1"/>
    <property type="molecule type" value="Genomic_DNA"/>
</dbReference>
<feature type="signal peptide" evidence="5">
    <location>
        <begin position="1"/>
        <end position="19"/>
    </location>
</feature>